<dbReference type="HAMAP" id="MF_01369_B">
    <property type="entry name" value="Ribosomal_uL23_B"/>
    <property type="match status" value="1"/>
</dbReference>
<dbReference type="InterPro" id="IPR012678">
    <property type="entry name" value="Ribosomal_uL23/eL15/eS24_sf"/>
</dbReference>
<dbReference type="AlphaFoldDB" id="A0A858PXP5"/>
<dbReference type="EMBL" id="CP046391">
    <property type="protein sequence ID" value="QJC27350.1"/>
    <property type="molecule type" value="Genomic_DNA"/>
</dbReference>
<keyword evidence="2 4" id="KW-0689">Ribosomal protein</keyword>
<dbReference type="GO" id="GO:1990904">
    <property type="term" value="C:ribonucleoprotein complex"/>
    <property type="evidence" value="ECO:0007669"/>
    <property type="project" value="UniProtKB-KW"/>
</dbReference>
<evidence type="ECO:0000256" key="2">
    <source>
        <dbReference type="ARBA" id="ARBA00022980"/>
    </source>
</evidence>
<evidence type="ECO:0000313" key="6">
    <source>
        <dbReference type="Proteomes" id="UP000500930"/>
    </source>
</evidence>
<comment type="function">
    <text evidence="4">One of the early assembly proteins it binds 23S rRNA. One of the proteins that surrounds the polypeptide exit tunnel on the outside of the ribosome. Forms the main docking site for trigger factor binding to the ribosome.</text>
</comment>
<reference evidence="5 6" key="1">
    <citation type="journal article" date="2020" name="Pathogens">
        <title>First Whole Genome Sequence of Anaplasma platys, an Obligate Intracellular Rickettsial Pathogen of Dogs.</title>
        <authorList>
            <person name="Llanes A."/>
            <person name="Rajeev S."/>
        </authorList>
    </citation>
    <scope>NUCLEOTIDE SEQUENCE [LARGE SCALE GENOMIC DNA]</scope>
    <source>
        <strain evidence="5 6">S3</strain>
    </source>
</reference>
<keyword evidence="4" id="KW-0694">RNA-binding</keyword>
<name>A0A858PXP5_9RICK</name>
<proteinExistence type="inferred from homology"/>
<dbReference type="GO" id="GO:0005840">
    <property type="term" value="C:ribosome"/>
    <property type="evidence" value="ECO:0007669"/>
    <property type="project" value="UniProtKB-KW"/>
</dbReference>
<evidence type="ECO:0000256" key="1">
    <source>
        <dbReference type="ARBA" id="ARBA00006700"/>
    </source>
</evidence>
<comment type="similarity">
    <text evidence="1 4">Belongs to the universal ribosomal protein uL23 family.</text>
</comment>
<evidence type="ECO:0000313" key="5">
    <source>
        <dbReference type="EMBL" id="QJC27350.1"/>
    </source>
</evidence>
<dbReference type="InterPro" id="IPR013025">
    <property type="entry name" value="Ribosomal_uL23-like"/>
</dbReference>
<dbReference type="GO" id="GO:0006412">
    <property type="term" value="P:translation"/>
    <property type="evidence" value="ECO:0007669"/>
    <property type="project" value="UniProtKB-UniRule"/>
</dbReference>
<keyword evidence="4" id="KW-0699">rRNA-binding</keyword>
<comment type="subunit">
    <text evidence="4">Part of the 50S ribosomal subunit. Contacts protein L29, and trigger factor when it is bound to the ribosome.</text>
</comment>
<dbReference type="NCBIfam" id="NF004370">
    <property type="entry name" value="PRK05738.3-6"/>
    <property type="match status" value="1"/>
</dbReference>
<accession>A0A858PXP5</accession>
<sequence length="101" mass="11270">MRVGCAMSNYLSIVVSPVVTEKSVTLTESCNRYAVYTLVDARKSQIKRAIKALCGSEPMNICSLKLKGKKKRCRGVPGKRKDRKKVYFSLPQGKEFRIAGV</sequence>
<dbReference type="GO" id="GO:0003735">
    <property type="term" value="F:structural constituent of ribosome"/>
    <property type="evidence" value="ECO:0007669"/>
    <property type="project" value="InterPro"/>
</dbReference>
<dbReference type="InterPro" id="IPR012677">
    <property type="entry name" value="Nucleotide-bd_a/b_plait_sf"/>
</dbReference>
<dbReference type="Proteomes" id="UP000500930">
    <property type="component" value="Chromosome"/>
</dbReference>
<dbReference type="KEGG" id="aplt:ANPL_01205"/>
<evidence type="ECO:0000256" key="3">
    <source>
        <dbReference type="ARBA" id="ARBA00023274"/>
    </source>
</evidence>
<keyword evidence="6" id="KW-1185">Reference proteome</keyword>
<keyword evidence="3 4" id="KW-0687">Ribonucleoprotein</keyword>
<gene>
    <name evidence="4 5" type="primary">rplW</name>
    <name evidence="5" type="ORF">ANPL_01205</name>
</gene>
<dbReference type="Gene3D" id="3.30.70.330">
    <property type="match status" value="1"/>
</dbReference>
<dbReference type="GO" id="GO:0019843">
    <property type="term" value="F:rRNA binding"/>
    <property type="evidence" value="ECO:0007669"/>
    <property type="project" value="UniProtKB-UniRule"/>
</dbReference>
<protein>
    <recommendedName>
        <fullName evidence="4">Large ribosomal subunit protein uL23</fullName>
    </recommendedName>
</protein>
<dbReference type="Pfam" id="PF00276">
    <property type="entry name" value="Ribosomal_L23"/>
    <property type="match status" value="1"/>
</dbReference>
<dbReference type="SUPFAM" id="SSF54189">
    <property type="entry name" value="Ribosomal proteins S24e, L23 and L15e"/>
    <property type="match status" value="1"/>
</dbReference>
<organism evidence="5 6">
    <name type="scientific">Anaplasma platys</name>
    <dbReference type="NCBI Taxonomy" id="949"/>
    <lineage>
        <taxon>Bacteria</taxon>
        <taxon>Pseudomonadati</taxon>
        <taxon>Pseudomonadota</taxon>
        <taxon>Alphaproteobacteria</taxon>
        <taxon>Rickettsiales</taxon>
        <taxon>Anaplasmataceae</taxon>
        <taxon>Anaplasma</taxon>
    </lineage>
</organism>
<evidence type="ECO:0000256" key="4">
    <source>
        <dbReference type="HAMAP-Rule" id="MF_01369"/>
    </source>
</evidence>